<dbReference type="Proteomes" id="UP000018888">
    <property type="component" value="Unassembled WGS sequence"/>
</dbReference>
<feature type="compositionally biased region" description="Basic and acidic residues" evidence="1">
    <location>
        <begin position="106"/>
        <end position="121"/>
    </location>
</feature>
<sequence>MTLAALWTDRRPHSFLSAIKGLKGFKIVQTARGERKLLGFFERWVDMRAALENQVIWENYNLSWNRHAPPTQPTRSHGGDANKNRNRTSRSQKTEKTQSNSKNSKKKPEVTTSKKPEEQMKKKDKSRSKSKNKVLAEILDLLRGNSFVAMYSASEAFAAIQTKKLENDESLTILLQQQIKSGRNWKDSWNFYLEVTKKELDYDAIPFQPNLEADDDDLMDDDRDLNINRPIDKSSDVQDRTIAESSGTQPNVDQSLLDHNLNTATPLIVDITQPQHVIQQENMDVDLTKSSKQKKKSNKNLVKNVITGHIPTDDDTSRVRDILVYDIPRQRDILVYDIPVSWTPEDILKELTLWGKTISLQMKPQRKYQTLRLKIELSTFRLAQFEVNEDPVWTTDLGGIPVRWFPARWTLKERKQREKFQATIHKIPDSMTLAALWTD</sequence>
<feature type="region of interest" description="Disordered" evidence="1">
    <location>
        <begin position="68"/>
        <end position="129"/>
    </location>
</feature>
<feature type="non-terminal residue" evidence="2">
    <location>
        <position position="439"/>
    </location>
</feature>
<dbReference type="AlphaFoldDB" id="A0A2P4P2A0"/>
<feature type="region of interest" description="Disordered" evidence="1">
    <location>
        <begin position="209"/>
        <end position="255"/>
    </location>
</feature>
<reference evidence="2 3" key="1">
    <citation type="journal article" date="2013" name="Proc. Natl. Acad. Sci. U.S.A.">
        <title>Genome of an arbuscular mycorrhizal fungus provides insight into the oldest plant symbiosis.</title>
        <authorList>
            <person name="Tisserant E."/>
            <person name="Malbreil M."/>
            <person name="Kuo A."/>
            <person name="Kohler A."/>
            <person name="Symeonidi A."/>
            <person name="Balestrini R."/>
            <person name="Charron P."/>
            <person name="Duensing N."/>
            <person name="Frei Dit Frey N."/>
            <person name="Gianinazzi-Pearson V."/>
            <person name="Gilbert L.B."/>
            <person name="Handa Y."/>
            <person name="Herr J.R."/>
            <person name="Hijri M."/>
            <person name="Koul R."/>
            <person name="Kawaguchi M."/>
            <person name="Krajinski F."/>
            <person name="Lammers P.J."/>
            <person name="Masclaux F.G."/>
            <person name="Murat C."/>
            <person name="Morin E."/>
            <person name="Ndikumana S."/>
            <person name="Pagni M."/>
            <person name="Petitpierre D."/>
            <person name="Requena N."/>
            <person name="Rosikiewicz P."/>
            <person name="Riley R."/>
            <person name="Saito K."/>
            <person name="San Clemente H."/>
            <person name="Shapiro H."/>
            <person name="van Tuinen D."/>
            <person name="Becard G."/>
            <person name="Bonfante P."/>
            <person name="Paszkowski U."/>
            <person name="Shachar-Hill Y.Y."/>
            <person name="Tuskan G.A."/>
            <person name="Young P.W."/>
            <person name="Sanders I.R."/>
            <person name="Henrissat B."/>
            <person name="Rensing S.A."/>
            <person name="Grigoriev I.V."/>
            <person name="Corradi N."/>
            <person name="Roux C."/>
            <person name="Martin F."/>
        </authorList>
    </citation>
    <scope>NUCLEOTIDE SEQUENCE [LARGE SCALE GENOMIC DNA]</scope>
    <source>
        <strain evidence="2 3">DAOM 197198</strain>
    </source>
</reference>
<feature type="compositionally biased region" description="Acidic residues" evidence="1">
    <location>
        <begin position="212"/>
        <end position="223"/>
    </location>
</feature>
<organism evidence="2 3">
    <name type="scientific">Rhizophagus irregularis (strain DAOM 181602 / DAOM 197198 / MUCL 43194)</name>
    <name type="common">Arbuscular mycorrhizal fungus</name>
    <name type="synonym">Glomus intraradices</name>
    <dbReference type="NCBI Taxonomy" id="747089"/>
    <lineage>
        <taxon>Eukaryota</taxon>
        <taxon>Fungi</taxon>
        <taxon>Fungi incertae sedis</taxon>
        <taxon>Mucoromycota</taxon>
        <taxon>Glomeromycotina</taxon>
        <taxon>Glomeromycetes</taxon>
        <taxon>Glomerales</taxon>
        <taxon>Glomeraceae</taxon>
        <taxon>Rhizophagus</taxon>
    </lineage>
</organism>
<keyword evidence="3" id="KW-1185">Reference proteome</keyword>
<dbReference type="VEuPathDB" id="FungiDB:RhiirFUN_024421"/>
<evidence type="ECO:0000313" key="2">
    <source>
        <dbReference type="EMBL" id="POG59502.1"/>
    </source>
</evidence>
<reference evidence="2 3" key="2">
    <citation type="journal article" date="2018" name="New Phytol.">
        <title>High intraspecific genome diversity in the model arbuscular mycorrhizal symbiont Rhizophagus irregularis.</title>
        <authorList>
            <person name="Chen E.C.H."/>
            <person name="Morin E."/>
            <person name="Beaudet D."/>
            <person name="Noel J."/>
            <person name="Yildirir G."/>
            <person name="Ndikumana S."/>
            <person name="Charron P."/>
            <person name="St-Onge C."/>
            <person name="Giorgi J."/>
            <person name="Kruger M."/>
            <person name="Marton T."/>
            <person name="Ropars J."/>
            <person name="Grigoriev I.V."/>
            <person name="Hainaut M."/>
            <person name="Henrissat B."/>
            <person name="Roux C."/>
            <person name="Martin F."/>
            <person name="Corradi N."/>
        </authorList>
    </citation>
    <scope>NUCLEOTIDE SEQUENCE [LARGE SCALE GENOMIC DNA]</scope>
    <source>
        <strain evidence="2 3">DAOM 197198</strain>
    </source>
</reference>
<evidence type="ECO:0000256" key="1">
    <source>
        <dbReference type="SAM" id="MobiDB-lite"/>
    </source>
</evidence>
<gene>
    <name evidence="2" type="ORF">GLOIN_2v1884996</name>
</gene>
<feature type="compositionally biased region" description="Polar residues" evidence="1">
    <location>
        <begin position="243"/>
        <end position="254"/>
    </location>
</feature>
<name>A0A2P4P2A0_RHIID</name>
<proteinExistence type="predicted"/>
<evidence type="ECO:0000313" key="3">
    <source>
        <dbReference type="Proteomes" id="UP000018888"/>
    </source>
</evidence>
<feature type="compositionally biased region" description="Basic and acidic residues" evidence="1">
    <location>
        <begin position="224"/>
        <end position="242"/>
    </location>
</feature>
<dbReference type="EMBL" id="AUPC02000446">
    <property type="protein sequence ID" value="POG59502.1"/>
    <property type="molecule type" value="Genomic_DNA"/>
</dbReference>
<comment type="caution">
    <text evidence="2">The sequence shown here is derived from an EMBL/GenBank/DDBJ whole genome shotgun (WGS) entry which is preliminary data.</text>
</comment>
<accession>A0A2P4P2A0</accession>
<protein>
    <submittedName>
        <fullName evidence="2">Uncharacterized protein</fullName>
    </submittedName>
</protein>